<dbReference type="AlphaFoldDB" id="A0A401PD95"/>
<protein>
    <submittedName>
        <fullName evidence="1">Uncharacterized protein</fullName>
    </submittedName>
</protein>
<evidence type="ECO:0000313" key="2">
    <source>
        <dbReference type="Proteomes" id="UP000288216"/>
    </source>
</evidence>
<comment type="caution">
    <text evidence="1">The sequence shown here is derived from an EMBL/GenBank/DDBJ whole genome shotgun (WGS) entry which is preliminary data.</text>
</comment>
<feature type="non-terminal residue" evidence="1">
    <location>
        <position position="1"/>
    </location>
</feature>
<name>A0A401PD95_SCYTO</name>
<sequence length="51" mass="5598">ACESSKGAKAGGLLYPDVKDYRRILDVIVMQYESQVLWGKVPILVLKSTAS</sequence>
<dbReference type="Proteomes" id="UP000288216">
    <property type="component" value="Unassembled WGS sequence"/>
</dbReference>
<accession>A0A401PD95</accession>
<keyword evidence="2" id="KW-1185">Reference proteome</keyword>
<dbReference type="EMBL" id="BFAA01004815">
    <property type="protein sequence ID" value="GCB71079.1"/>
    <property type="molecule type" value="Genomic_DNA"/>
</dbReference>
<organism evidence="1 2">
    <name type="scientific">Scyliorhinus torazame</name>
    <name type="common">Cloudy catshark</name>
    <name type="synonym">Catulus torazame</name>
    <dbReference type="NCBI Taxonomy" id="75743"/>
    <lineage>
        <taxon>Eukaryota</taxon>
        <taxon>Metazoa</taxon>
        <taxon>Chordata</taxon>
        <taxon>Craniata</taxon>
        <taxon>Vertebrata</taxon>
        <taxon>Chondrichthyes</taxon>
        <taxon>Elasmobranchii</taxon>
        <taxon>Galeomorphii</taxon>
        <taxon>Galeoidea</taxon>
        <taxon>Carcharhiniformes</taxon>
        <taxon>Scyliorhinidae</taxon>
        <taxon>Scyliorhinus</taxon>
    </lineage>
</organism>
<gene>
    <name evidence="1" type="ORF">scyTo_0010924</name>
</gene>
<proteinExistence type="predicted"/>
<reference evidence="1 2" key="1">
    <citation type="journal article" date="2018" name="Nat. Ecol. Evol.">
        <title>Shark genomes provide insights into elasmobranch evolution and the origin of vertebrates.</title>
        <authorList>
            <person name="Hara Y"/>
            <person name="Yamaguchi K"/>
            <person name="Onimaru K"/>
            <person name="Kadota M"/>
            <person name="Koyanagi M"/>
            <person name="Keeley SD"/>
            <person name="Tatsumi K"/>
            <person name="Tanaka K"/>
            <person name="Motone F"/>
            <person name="Kageyama Y"/>
            <person name="Nozu R"/>
            <person name="Adachi N"/>
            <person name="Nishimura O"/>
            <person name="Nakagawa R"/>
            <person name="Tanegashima C"/>
            <person name="Kiyatake I"/>
            <person name="Matsumoto R"/>
            <person name="Murakumo K"/>
            <person name="Nishida K"/>
            <person name="Terakita A"/>
            <person name="Kuratani S"/>
            <person name="Sato K"/>
            <person name="Hyodo S Kuraku.S."/>
        </authorList>
    </citation>
    <scope>NUCLEOTIDE SEQUENCE [LARGE SCALE GENOMIC DNA]</scope>
</reference>
<evidence type="ECO:0000313" key="1">
    <source>
        <dbReference type="EMBL" id="GCB71079.1"/>
    </source>
</evidence>